<evidence type="ECO:0000313" key="2">
    <source>
        <dbReference type="Proteomes" id="UP000321409"/>
    </source>
</evidence>
<keyword evidence="2" id="KW-1185">Reference proteome</keyword>
<organism evidence="1 2">
    <name type="scientific">Lentilactobacillus diolivorans</name>
    <dbReference type="NCBI Taxonomy" id="179838"/>
    <lineage>
        <taxon>Bacteria</taxon>
        <taxon>Bacillati</taxon>
        <taxon>Bacillota</taxon>
        <taxon>Bacilli</taxon>
        <taxon>Lactobacillales</taxon>
        <taxon>Lactobacillaceae</taxon>
        <taxon>Lentilactobacillus</taxon>
    </lineage>
</organism>
<reference evidence="1 2" key="1">
    <citation type="submission" date="2019-07" db="EMBL/GenBank/DDBJ databases">
        <title>Whole genome shotgun sequence of Lactobacillus diolivorans NBRC 107869.</title>
        <authorList>
            <person name="Hosoyama A."/>
            <person name="Uohara A."/>
            <person name="Ohji S."/>
            <person name="Ichikawa N."/>
        </authorList>
    </citation>
    <scope>NUCLEOTIDE SEQUENCE [LARGE SCALE GENOMIC DNA]</scope>
    <source>
        <strain evidence="1 2">NBRC 107869</strain>
    </source>
</reference>
<dbReference type="Proteomes" id="UP000321409">
    <property type="component" value="Unassembled WGS sequence"/>
</dbReference>
<name>A0ABQ0XDA9_9LACO</name>
<protein>
    <submittedName>
        <fullName evidence="1">Uncharacterized protein</fullName>
    </submittedName>
</protein>
<dbReference type="EMBL" id="BKAB01000024">
    <property type="protein sequence ID" value="GEP24072.1"/>
    <property type="molecule type" value="Genomic_DNA"/>
</dbReference>
<sequence length="80" mass="9343">MTLSIKTQLIGSKKHPKVGFKFTPKMMTELGLHNVRRVTFHLKGQQLIMIPIRTRNNRERVHGIRNVSQARRLENAQKNL</sequence>
<dbReference type="RefSeq" id="WP_057863668.1">
    <property type="nucleotide sequence ID" value="NZ_BKAB01000024.1"/>
</dbReference>
<proteinExistence type="predicted"/>
<evidence type="ECO:0000313" key="1">
    <source>
        <dbReference type="EMBL" id="GEP24072.1"/>
    </source>
</evidence>
<accession>A0ABQ0XDA9</accession>
<comment type="caution">
    <text evidence="1">The sequence shown here is derived from an EMBL/GenBank/DDBJ whole genome shotgun (WGS) entry which is preliminary data.</text>
</comment>
<gene>
    <name evidence="1" type="ORF">LDI01_16650</name>
</gene>